<keyword evidence="1" id="KW-0812">Transmembrane</keyword>
<feature type="transmembrane region" description="Helical" evidence="1">
    <location>
        <begin position="6"/>
        <end position="27"/>
    </location>
</feature>
<proteinExistence type="predicted"/>
<dbReference type="NCBIfam" id="TIGR02532">
    <property type="entry name" value="IV_pilin_GFxxxE"/>
    <property type="match status" value="1"/>
</dbReference>
<accession>A0A6G8RYQ1</accession>
<gene>
    <name evidence="2" type="ORF">G8E00_14325</name>
</gene>
<sequence length="162" mass="17339">MNKNKAFTLIELMITLAILAIVASMALPRFNTMMQTKSLDDAAREMSVVLNEARSKASLVRNFVVVCPNKDTADKEITKEKCVENELGSTSSASELIQQNRVFIANIPKAITLSSSSAIGASFNADGTAKEKKTFSFCGEAESKNINISIIGGVEQVKGGAC</sequence>
<dbReference type="EMBL" id="CP049801">
    <property type="protein sequence ID" value="QIO07027.1"/>
    <property type="molecule type" value="Genomic_DNA"/>
</dbReference>
<evidence type="ECO:0000313" key="3">
    <source>
        <dbReference type="Proteomes" id="UP000502297"/>
    </source>
</evidence>
<organism evidence="2 3">
    <name type="scientific">Acinetobacter shaoyimingii</name>
    <dbReference type="NCBI Taxonomy" id="2715164"/>
    <lineage>
        <taxon>Bacteria</taxon>
        <taxon>Pseudomonadati</taxon>
        <taxon>Pseudomonadota</taxon>
        <taxon>Gammaproteobacteria</taxon>
        <taxon>Moraxellales</taxon>
        <taxon>Moraxellaceae</taxon>
        <taxon>Acinetobacter</taxon>
    </lineage>
</organism>
<protein>
    <submittedName>
        <fullName evidence="2">Prepilin-type N-terminal cleavage/methylation domain-containing protein</fullName>
    </submittedName>
</protein>
<dbReference type="Pfam" id="PF07963">
    <property type="entry name" value="N_methyl"/>
    <property type="match status" value="1"/>
</dbReference>
<dbReference type="AlphaFoldDB" id="A0A6G8RYQ1"/>
<evidence type="ECO:0000256" key="1">
    <source>
        <dbReference type="SAM" id="Phobius"/>
    </source>
</evidence>
<evidence type="ECO:0000313" key="2">
    <source>
        <dbReference type="EMBL" id="QIO07027.1"/>
    </source>
</evidence>
<name>A0A6G8RYQ1_9GAMM</name>
<dbReference type="KEGG" id="asha:G8E00_14325"/>
<dbReference type="InterPro" id="IPR045584">
    <property type="entry name" value="Pilin-like"/>
</dbReference>
<dbReference type="Gene3D" id="3.30.700.10">
    <property type="entry name" value="Glycoprotein, Type 4 Pilin"/>
    <property type="match status" value="1"/>
</dbReference>
<dbReference type="SUPFAM" id="SSF54523">
    <property type="entry name" value="Pili subunits"/>
    <property type="match status" value="1"/>
</dbReference>
<dbReference type="Proteomes" id="UP000502297">
    <property type="component" value="Chromosome"/>
</dbReference>
<dbReference type="RefSeq" id="WP_166225693.1">
    <property type="nucleotide sequence ID" value="NZ_CP049801.1"/>
</dbReference>
<dbReference type="InterPro" id="IPR012902">
    <property type="entry name" value="N_methyl_site"/>
</dbReference>
<reference evidence="2 3" key="1">
    <citation type="submission" date="2020-03" db="EMBL/GenBank/DDBJ databases">
        <authorList>
            <person name="Zhu W."/>
        </authorList>
    </citation>
    <scope>NUCLEOTIDE SEQUENCE [LARGE SCALE GENOMIC DNA]</scope>
    <source>
        <strain evidence="2 3">323-1</strain>
    </source>
</reference>
<keyword evidence="1" id="KW-1133">Transmembrane helix</keyword>
<keyword evidence="3" id="KW-1185">Reference proteome</keyword>
<keyword evidence="1" id="KW-0472">Membrane</keyword>